<dbReference type="PROSITE" id="PS00137">
    <property type="entry name" value="SUBTILASE_HIS"/>
    <property type="match status" value="1"/>
</dbReference>
<keyword evidence="2 5" id="KW-0645">Protease</keyword>
<sequence>MATSKESVLSAQSARTVVTLISGDRAYVDGEGKVVRVQPGQGREHVAMSIRQVGADTYVVPSDALSLVGQGTLDRRLFNVTGLLRARYDDAHRSTVPLIVSYAEKERAAAKAAMSAADVDVRRSLPAVAGEALTAPKSDSAEVWEALTTSGSVHEGARMAAPGIARVWLDGRRKVALDRSVAQIGAPVAWKAGFDGAGVKVAVLDTGVDETHPDLKGAEIAQKDFSGSKNTVDHVGHGTHVASTLAGSGAKSGKHRGVAPGARILDVKVLDDEGSGEDSGIIAGMQWAADNGARIANLSLGGQDTAEHDPLEAAVDRISAESGILFVVAAGNEGPDASTIGSPGSAASALTVGAVDRKDKIADFSSTGPTADGSLKPDITAPGVGIVAAKAAKGGDGTPAAPGYAAMSGTSMATPHVAGAAAILAQRHPGWTGERIKQALTASAKPGSGLTPLQQGTGRTDLTRAIAQSVVSEQTSVNFGTQLWPHADDRPVIRRITYRNDGTIPVTLDLSTQTTGPAGKSAPAGFFTLSADRVTVPANSSADVDLTADTRTGTQDGMFTGTLTARATDGGHSVRTSFSVQREAEAYDLTLKYIGTDGRPSQSGTFILGQNTDFALDAYDTKGQGILRTRVPKGTYLLETPVQTRKGTQADPDIALMVQPKLTVTKATTVTFDARKAKPVNITVPTRAKSVDTFLKYYLETSDTAYGTVWQQPSFKGIRTAQVGAALPAKEFSSNVGGTWQKGSTTYNLLYDRTGSLHTGLTHKVATSELALVSNRIGASAKNRTGAISPTWENATGVGHETISRPFALPATAKTYINTRKGLTWGFSAGQHQPGTGDDSLEVIFNEPTPKTYQRGKTYTQTFNVGVFSPKINTYNTARRSGNDLSFCIAEYTDGAGNIGLSTVTKQQTRVTADGKTLHNSQESLCQDIHGLPSKSAAYRISTDATRSTKVAGVTTRLTAAWTFRSKKTPADDYTVLPLSSVRFAPKLDLHSRAAAGRKLTVPLTLQGPAAKSLKSLSVQVSYNGGKTWSKAPVLTNKSKRTLSLNHPKKATSVSLKAKLIDKQGNTYQVTIVKAYLLK</sequence>
<dbReference type="PROSITE" id="PS00136">
    <property type="entry name" value="SUBTILASE_ASP"/>
    <property type="match status" value="1"/>
</dbReference>
<dbReference type="EMBL" id="JBEJUE010000055">
    <property type="protein sequence ID" value="MER0429315.1"/>
    <property type="molecule type" value="Genomic_DNA"/>
</dbReference>
<dbReference type="InterPro" id="IPR013783">
    <property type="entry name" value="Ig-like_fold"/>
</dbReference>
<accession>A0ABV1QDT5</accession>
<dbReference type="Gene3D" id="3.40.50.200">
    <property type="entry name" value="Peptidase S8/S53 domain"/>
    <property type="match status" value="1"/>
</dbReference>
<proteinExistence type="inferred from homology"/>
<organism evidence="8 9">
    <name type="scientific">Streptomyces microflavus</name>
    <name type="common">Streptomyces lipmanii</name>
    <dbReference type="NCBI Taxonomy" id="1919"/>
    <lineage>
        <taxon>Bacteria</taxon>
        <taxon>Bacillati</taxon>
        <taxon>Actinomycetota</taxon>
        <taxon>Actinomycetes</taxon>
        <taxon>Kitasatosporales</taxon>
        <taxon>Streptomycetaceae</taxon>
        <taxon>Streptomyces</taxon>
    </lineage>
</organism>
<dbReference type="InterPro" id="IPR023827">
    <property type="entry name" value="Peptidase_S8_Asp-AS"/>
</dbReference>
<dbReference type="Gene3D" id="2.60.40.10">
    <property type="entry name" value="Immunoglobulins"/>
    <property type="match status" value="1"/>
</dbReference>
<feature type="active site" description="Charge relay system" evidence="5">
    <location>
        <position position="205"/>
    </location>
</feature>
<feature type="active site" description="Charge relay system" evidence="5">
    <location>
        <position position="411"/>
    </location>
</feature>
<evidence type="ECO:0000256" key="1">
    <source>
        <dbReference type="ARBA" id="ARBA00011073"/>
    </source>
</evidence>
<name>A0ABV1QDT5_STRMI</name>
<dbReference type="InterPro" id="IPR022398">
    <property type="entry name" value="Peptidase_S8_His-AS"/>
</dbReference>
<dbReference type="Pfam" id="PF00082">
    <property type="entry name" value="Peptidase_S8"/>
    <property type="match status" value="1"/>
</dbReference>
<dbReference type="InterPro" id="IPR036852">
    <property type="entry name" value="Peptidase_S8/S53_dom_sf"/>
</dbReference>
<dbReference type="EC" id="3.4.-.-" evidence="8"/>
<dbReference type="PROSITE" id="PS51892">
    <property type="entry name" value="SUBTILASE"/>
    <property type="match status" value="1"/>
</dbReference>
<evidence type="ECO:0000256" key="5">
    <source>
        <dbReference type="PROSITE-ProRule" id="PRU01240"/>
    </source>
</evidence>
<evidence type="ECO:0000256" key="3">
    <source>
        <dbReference type="ARBA" id="ARBA00022801"/>
    </source>
</evidence>
<keyword evidence="9" id="KW-1185">Reference proteome</keyword>
<evidence type="ECO:0000313" key="9">
    <source>
        <dbReference type="Proteomes" id="UP001456562"/>
    </source>
</evidence>
<protein>
    <submittedName>
        <fullName evidence="8">S8 family peptidase</fullName>
        <ecNumber evidence="8">3.4.-.-</ecNumber>
    </submittedName>
</protein>
<feature type="domain" description="Peptidase S8/S53" evidence="7">
    <location>
        <begin position="196"/>
        <end position="456"/>
    </location>
</feature>
<dbReference type="PANTHER" id="PTHR43806">
    <property type="entry name" value="PEPTIDASE S8"/>
    <property type="match status" value="1"/>
</dbReference>
<dbReference type="CDD" id="cd07487">
    <property type="entry name" value="Peptidases_S8_1"/>
    <property type="match status" value="1"/>
</dbReference>
<dbReference type="Proteomes" id="UP001456562">
    <property type="component" value="Unassembled WGS sequence"/>
</dbReference>
<dbReference type="InterPro" id="IPR050131">
    <property type="entry name" value="Peptidase_S8_subtilisin-like"/>
</dbReference>
<evidence type="ECO:0000256" key="4">
    <source>
        <dbReference type="ARBA" id="ARBA00022825"/>
    </source>
</evidence>
<gene>
    <name evidence="8" type="ORF">ABR748_34720</name>
</gene>
<dbReference type="InterPro" id="IPR015500">
    <property type="entry name" value="Peptidase_S8_subtilisin-rel"/>
</dbReference>
<keyword evidence="3 5" id="KW-0378">Hydrolase</keyword>
<evidence type="ECO:0000313" key="8">
    <source>
        <dbReference type="EMBL" id="MER0429315.1"/>
    </source>
</evidence>
<keyword evidence="4 5" id="KW-0720">Serine protease</keyword>
<comment type="similarity">
    <text evidence="1 5 6">Belongs to the peptidase S8 family.</text>
</comment>
<evidence type="ECO:0000256" key="2">
    <source>
        <dbReference type="ARBA" id="ARBA00022670"/>
    </source>
</evidence>
<dbReference type="InterPro" id="IPR000209">
    <property type="entry name" value="Peptidase_S8/S53_dom"/>
</dbReference>
<dbReference type="GO" id="GO:0016787">
    <property type="term" value="F:hydrolase activity"/>
    <property type="evidence" value="ECO:0007669"/>
    <property type="project" value="UniProtKB-KW"/>
</dbReference>
<dbReference type="InterPro" id="IPR023828">
    <property type="entry name" value="Peptidase_S8_Ser-AS"/>
</dbReference>
<evidence type="ECO:0000259" key="7">
    <source>
        <dbReference type="Pfam" id="PF00082"/>
    </source>
</evidence>
<dbReference type="PROSITE" id="PS00138">
    <property type="entry name" value="SUBTILASE_SER"/>
    <property type="match status" value="1"/>
</dbReference>
<dbReference type="PRINTS" id="PR00723">
    <property type="entry name" value="SUBTILISIN"/>
</dbReference>
<dbReference type="PANTHER" id="PTHR43806:SF65">
    <property type="entry name" value="SERINE PROTEASE APRX"/>
    <property type="match status" value="1"/>
</dbReference>
<dbReference type="InterPro" id="IPR017297">
    <property type="entry name" value="Peptidase_S8A_DPH-A"/>
</dbReference>
<dbReference type="SUPFAM" id="SSF52743">
    <property type="entry name" value="Subtilisin-like"/>
    <property type="match status" value="1"/>
</dbReference>
<reference evidence="8 9" key="1">
    <citation type="submission" date="2024-01" db="EMBL/GenBank/DDBJ databases">
        <title>Metagenomic exploration of the rhizosphere soil microbial community and their significance in facilitating the development of wild simulated ginseng.</title>
        <authorList>
            <person name="Huang J."/>
        </authorList>
    </citation>
    <scope>NUCLEOTIDE SEQUENCE [LARGE SCALE GENOMIC DNA]</scope>
    <source>
        <strain evidence="8 9">WY141</strain>
    </source>
</reference>
<comment type="caution">
    <text evidence="8">The sequence shown here is derived from an EMBL/GenBank/DDBJ whole genome shotgun (WGS) entry which is preliminary data.</text>
</comment>
<dbReference type="RefSeq" id="WP_350241302.1">
    <property type="nucleotide sequence ID" value="NZ_JBEJUE010000055.1"/>
</dbReference>
<dbReference type="PIRSF" id="PIRSF037854">
    <property type="entry name" value="Dihydropyridine_esterase"/>
    <property type="match status" value="1"/>
</dbReference>
<feature type="active site" description="Charge relay system" evidence="5">
    <location>
        <position position="237"/>
    </location>
</feature>
<evidence type="ECO:0000256" key="6">
    <source>
        <dbReference type="RuleBase" id="RU003355"/>
    </source>
</evidence>